<sequence length="219" mass="23902">MKGMDLCCSCPASTAVIYSSMDKRSMIRGRSKTTHPHDRSKSQLPHVPCSSHLPVNPKPYFGKQRKSSADKQHVNLHRRSSAQVDHSSTRYLLSGDPAPSLDWVSQSVPLHPTPKSKVFNKDSPPDLRSSSSARSRNQVVVLRVSLHCKGCEGKVRRHISRMEGVTSFSIDFASKKVTIIGDVTPLGVLASISKVKNAQLWPSQASSSSTSAPSSPWST</sequence>
<name>A0ACB9MDC8_BAUVA</name>
<protein>
    <submittedName>
        <fullName evidence="1">Uncharacterized protein</fullName>
    </submittedName>
</protein>
<organism evidence="1 2">
    <name type="scientific">Bauhinia variegata</name>
    <name type="common">Purple orchid tree</name>
    <name type="synonym">Phanera variegata</name>
    <dbReference type="NCBI Taxonomy" id="167791"/>
    <lineage>
        <taxon>Eukaryota</taxon>
        <taxon>Viridiplantae</taxon>
        <taxon>Streptophyta</taxon>
        <taxon>Embryophyta</taxon>
        <taxon>Tracheophyta</taxon>
        <taxon>Spermatophyta</taxon>
        <taxon>Magnoliopsida</taxon>
        <taxon>eudicotyledons</taxon>
        <taxon>Gunneridae</taxon>
        <taxon>Pentapetalae</taxon>
        <taxon>rosids</taxon>
        <taxon>fabids</taxon>
        <taxon>Fabales</taxon>
        <taxon>Fabaceae</taxon>
        <taxon>Cercidoideae</taxon>
        <taxon>Cercideae</taxon>
        <taxon>Bauhiniinae</taxon>
        <taxon>Bauhinia</taxon>
    </lineage>
</organism>
<evidence type="ECO:0000313" key="1">
    <source>
        <dbReference type="EMBL" id="KAI4322182.1"/>
    </source>
</evidence>
<evidence type="ECO:0000313" key="2">
    <source>
        <dbReference type="Proteomes" id="UP000828941"/>
    </source>
</evidence>
<dbReference type="EMBL" id="CM039434">
    <property type="protein sequence ID" value="KAI4322182.1"/>
    <property type="molecule type" value="Genomic_DNA"/>
</dbReference>
<gene>
    <name evidence="1" type="ORF">L6164_021900</name>
</gene>
<dbReference type="Proteomes" id="UP000828941">
    <property type="component" value="Chromosome 9"/>
</dbReference>
<comment type="caution">
    <text evidence="1">The sequence shown here is derived from an EMBL/GenBank/DDBJ whole genome shotgun (WGS) entry which is preliminary data.</text>
</comment>
<accession>A0ACB9MDC8</accession>
<keyword evidence="2" id="KW-1185">Reference proteome</keyword>
<reference evidence="1 2" key="1">
    <citation type="journal article" date="2022" name="DNA Res.">
        <title>Chromosomal-level genome assembly of the orchid tree Bauhinia variegata (Leguminosae; Cercidoideae) supports the allotetraploid origin hypothesis of Bauhinia.</title>
        <authorList>
            <person name="Zhong Y."/>
            <person name="Chen Y."/>
            <person name="Zheng D."/>
            <person name="Pang J."/>
            <person name="Liu Y."/>
            <person name="Luo S."/>
            <person name="Meng S."/>
            <person name="Qian L."/>
            <person name="Wei D."/>
            <person name="Dai S."/>
            <person name="Zhou R."/>
        </authorList>
    </citation>
    <scope>NUCLEOTIDE SEQUENCE [LARGE SCALE GENOMIC DNA]</scope>
    <source>
        <strain evidence="1">BV-YZ2020</strain>
    </source>
</reference>
<proteinExistence type="predicted"/>